<gene>
    <name evidence="1" type="ORF">C4541_01390</name>
</gene>
<proteinExistence type="predicted"/>
<protein>
    <submittedName>
        <fullName evidence="1">YkgJ family cysteine cluster protein</fullName>
    </submittedName>
</protein>
<dbReference type="EMBL" id="QZJZ01000010">
    <property type="protein sequence ID" value="RJP61681.1"/>
    <property type="molecule type" value="Genomic_DNA"/>
</dbReference>
<evidence type="ECO:0000313" key="2">
    <source>
        <dbReference type="Proteomes" id="UP000266426"/>
    </source>
</evidence>
<accession>A0A3A4R5S6</accession>
<sequence>MDSILKHTRSAKERIVELCSLLDSVPPTQCMKSECGDWCCTKLDSACDENGNFMSLPLIYTIEFYAIAQYIYDKFSVDEHARFFYAEPKERKCVFRDNGRCLIYPVRPFSCRVYGREVPDIFWGIEYPQGSAASIHCRNCRIKDEGMESGFLARYPKIWDKLYKLSHELPVVESENKPFFSAVTGLDEIIILGWYERCELLAGSTGWFNKQFAAWWQTYSQLL</sequence>
<reference evidence="1 2" key="1">
    <citation type="journal article" date="2017" name="ISME J.">
        <title>Energy and carbon metabolisms in a deep terrestrial subsurface fluid microbial community.</title>
        <authorList>
            <person name="Momper L."/>
            <person name="Jungbluth S.P."/>
            <person name="Lee M.D."/>
            <person name="Amend J.P."/>
        </authorList>
    </citation>
    <scope>NUCLEOTIDE SEQUENCE [LARGE SCALE GENOMIC DNA]</scope>
    <source>
        <strain evidence="1">SURF_26</strain>
    </source>
</reference>
<evidence type="ECO:0000313" key="1">
    <source>
        <dbReference type="EMBL" id="RJP61681.1"/>
    </source>
</evidence>
<dbReference type="Proteomes" id="UP000266426">
    <property type="component" value="Unassembled WGS sequence"/>
</dbReference>
<name>A0A3A4R5S6_9BACT</name>
<organism evidence="1 2">
    <name type="scientific">Candidatus Auribacter fodinae</name>
    <dbReference type="NCBI Taxonomy" id="2093366"/>
    <lineage>
        <taxon>Bacteria</taxon>
        <taxon>Pseudomonadati</taxon>
        <taxon>Candidatus Auribacterota</taxon>
        <taxon>Candidatus Auribacteria</taxon>
        <taxon>Candidatus Auribacterales</taxon>
        <taxon>Candidatus Auribacteraceae</taxon>
        <taxon>Candidatus Auribacter</taxon>
    </lineage>
</organism>
<comment type="caution">
    <text evidence="1">The sequence shown here is derived from an EMBL/GenBank/DDBJ whole genome shotgun (WGS) entry which is preliminary data.</text>
</comment>
<dbReference type="AlphaFoldDB" id="A0A3A4R5S6"/>